<protein>
    <submittedName>
        <fullName evidence="3">Peptidoglycan-binding protein</fullName>
    </submittedName>
</protein>
<accession>A0A5Q6RJB5</accession>
<evidence type="ECO:0000256" key="1">
    <source>
        <dbReference type="SAM" id="SignalP"/>
    </source>
</evidence>
<reference evidence="3 4" key="1">
    <citation type="submission" date="2019-09" db="EMBL/GenBank/DDBJ databases">
        <title>Mumia zhuanghuii sp. nov. isolated from the intestinal contents of plateau pika (Ochotona curzoniae) in the Qinghai-Tibet plateau of China.</title>
        <authorList>
            <person name="Tian Z."/>
        </authorList>
    </citation>
    <scope>NUCLEOTIDE SEQUENCE [LARGE SCALE GENOMIC DNA]</scope>
    <source>
        <strain evidence="4">350</strain>
    </source>
</reference>
<dbReference type="SUPFAM" id="SSF47090">
    <property type="entry name" value="PGBD-like"/>
    <property type="match status" value="1"/>
</dbReference>
<feature type="domain" description="Peptidoglycan binding-like" evidence="2">
    <location>
        <begin position="85"/>
        <end position="128"/>
    </location>
</feature>
<dbReference type="Pfam" id="PF01471">
    <property type="entry name" value="PG_binding_1"/>
    <property type="match status" value="1"/>
</dbReference>
<proteinExistence type="predicted"/>
<name>A0A5Q6RJB5_9ACTN</name>
<dbReference type="AlphaFoldDB" id="A0A5Q6RJB5"/>
<evidence type="ECO:0000259" key="2">
    <source>
        <dbReference type="Pfam" id="PF01471"/>
    </source>
</evidence>
<sequence length="149" mass="15970">MKKKVITVLATAGLTAGLLLASGGPAAASPACTTNGYGVTRSGNILSVPATSSGSLHCHLQQGYNGNRAVWQLQYSITWCYRGYGEAVLNIGVDGNFGPKTKAALRRVQQIERITADGVYGPQTRDAMMHRQDSWEGDQDPNVCKKLSW</sequence>
<dbReference type="InterPro" id="IPR036365">
    <property type="entry name" value="PGBD-like_sf"/>
</dbReference>
<comment type="caution">
    <text evidence="3">The sequence shown here is derived from an EMBL/GenBank/DDBJ whole genome shotgun (WGS) entry which is preliminary data.</text>
</comment>
<evidence type="ECO:0000313" key="3">
    <source>
        <dbReference type="EMBL" id="KAA1418176.1"/>
    </source>
</evidence>
<dbReference type="Gene3D" id="1.10.101.10">
    <property type="entry name" value="PGBD-like superfamily/PGBD"/>
    <property type="match status" value="1"/>
</dbReference>
<gene>
    <name evidence="3" type="ORF">FE697_020275</name>
</gene>
<dbReference type="OrthoDB" id="3719185at2"/>
<keyword evidence="1" id="KW-0732">Signal</keyword>
<organism evidence="3 4">
    <name type="scientific">Mumia zhuanghuii</name>
    <dbReference type="NCBI Taxonomy" id="2585211"/>
    <lineage>
        <taxon>Bacteria</taxon>
        <taxon>Bacillati</taxon>
        <taxon>Actinomycetota</taxon>
        <taxon>Actinomycetes</taxon>
        <taxon>Propionibacteriales</taxon>
        <taxon>Nocardioidaceae</taxon>
        <taxon>Mumia</taxon>
    </lineage>
</organism>
<evidence type="ECO:0000313" key="4">
    <source>
        <dbReference type="Proteomes" id="UP000307768"/>
    </source>
</evidence>
<dbReference type="Proteomes" id="UP000307768">
    <property type="component" value="Unassembled WGS sequence"/>
</dbReference>
<dbReference type="RefSeq" id="WP_149771465.1">
    <property type="nucleotide sequence ID" value="NZ_VDFQ02000007.1"/>
</dbReference>
<feature type="chain" id="PRO_5039649413" evidence="1">
    <location>
        <begin position="22"/>
        <end position="149"/>
    </location>
</feature>
<dbReference type="EMBL" id="VDFQ02000007">
    <property type="protein sequence ID" value="KAA1418176.1"/>
    <property type="molecule type" value="Genomic_DNA"/>
</dbReference>
<dbReference type="InterPro" id="IPR036366">
    <property type="entry name" value="PGBDSf"/>
</dbReference>
<feature type="signal peptide" evidence="1">
    <location>
        <begin position="1"/>
        <end position="21"/>
    </location>
</feature>
<dbReference type="InterPro" id="IPR002477">
    <property type="entry name" value="Peptidoglycan-bd-like"/>
</dbReference>